<gene>
    <name evidence="5" type="ordered locus">LILAB_20235</name>
</gene>
<dbReference type="eggNOG" id="COG2804">
    <property type="taxonomic scope" value="Bacteria"/>
</dbReference>
<dbReference type="Pfam" id="PF00437">
    <property type="entry name" value="T2SSE"/>
    <property type="match status" value="1"/>
</dbReference>
<evidence type="ECO:0000259" key="4">
    <source>
        <dbReference type="PROSITE" id="PS00662"/>
    </source>
</evidence>
<name>F8CBY3_MYXFH</name>
<dbReference type="AlphaFoldDB" id="F8CBY3"/>
<organism evidence="5 6">
    <name type="scientific">Myxococcus fulvus (strain ATCC BAA-855 / HW-1)</name>
    <dbReference type="NCBI Taxonomy" id="483219"/>
    <lineage>
        <taxon>Bacteria</taxon>
        <taxon>Pseudomonadati</taxon>
        <taxon>Myxococcota</taxon>
        <taxon>Myxococcia</taxon>
        <taxon>Myxococcales</taxon>
        <taxon>Cystobacterineae</taxon>
        <taxon>Myxococcaceae</taxon>
        <taxon>Myxococcus</taxon>
    </lineage>
</organism>
<feature type="domain" description="Bacterial type II secretion system protein E" evidence="4">
    <location>
        <begin position="427"/>
        <end position="441"/>
    </location>
</feature>
<dbReference type="GO" id="GO:0005886">
    <property type="term" value="C:plasma membrane"/>
    <property type="evidence" value="ECO:0007669"/>
    <property type="project" value="TreeGrafter"/>
</dbReference>
<dbReference type="GO" id="GO:0016887">
    <property type="term" value="F:ATP hydrolysis activity"/>
    <property type="evidence" value="ECO:0007669"/>
    <property type="project" value="TreeGrafter"/>
</dbReference>
<evidence type="ECO:0000256" key="2">
    <source>
        <dbReference type="ARBA" id="ARBA00022741"/>
    </source>
</evidence>
<dbReference type="STRING" id="483219.LILAB_20235"/>
<dbReference type="InterPro" id="IPR001482">
    <property type="entry name" value="T2SS/T4SS_dom"/>
</dbReference>
<dbReference type="InterPro" id="IPR027417">
    <property type="entry name" value="P-loop_NTPase"/>
</dbReference>
<dbReference type="InterPro" id="IPR037257">
    <property type="entry name" value="T2SS_E_N_sf"/>
</dbReference>
<protein>
    <submittedName>
        <fullName evidence="5">General secretory pathway protein E</fullName>
    </submittedName>
</protein>
<dbReference type="GO" id="GO:0005524">
    <property type="term" value="F:ATP binding"/>
    <property type="evidence" value="ECO:0007669"/>
    <property type="project" value="UniProtKB-KW"/>
</dbReference>
<dbReference type="EMBL" id="CP002830">
    <property type="protein sequence ID" value="AEI65949.1"/>
    <property type="molecule type" value="Genomic_DNA"/>
</dbReference>
<dbReference type="KEGG" id="mfu:LILAB_20235"/>
<evidence type="ECO:0000313" key="6">
    <source>
        <dbReference type="Proteomes" id="UP000000488"/>
    </source>
</evidence>
<dbReference type="PANTHER" id="PTHR30258:SF2">
    <property type="entry name" value="COMG OPERON PROTEIN 1"/>
    <property type="match status" value="1"/>
</dbReference>
<dbReference type="CDD" id="cd01129">
    <property type="entry name" value="PulE-GspE-like"/>
    <property type="match status" value="1"/>
</dbReference>
<dbReference type="SUPFAM" id="SSF52540">
    <property type="entry name" value="P-loop containing nucleoside triphosphate hydrolases"/>
    <property type="match status" value="2"/>
</dbReference>
<dbReference type="InterPro" id="IPR007831">
    <property type="entry name" value="T2SS_GspE_N"/>
</dbReference>
<comment type="similarity">
    <text evidence="1">Belongs to the GSP E family.</text>
</comment>
<dbReference type="Proteomes" id="UP000000488">
    <property type="component" value="Chromosome"/>
</dbReference>
<evidence type="ECO:0000313" key="5">
    <source>
        <dbReference type="EMBL" id="AEI65949.1"/>
    </source>
</evidence>
<dbReference type="Gene3D" id="3.30.450.90">
    <property type="match status" value="1"/>
</dbReference>
<dbReference type="FunFam" id="3.30.450.90:FF:000001">
    <property type="entry name" value="Type II secretion system ATPase GspE"/>
    <property type="match status" value="1"/>
</dbReference>
<sequence>MNLTADPTLTSAAPGGAVSPRNDATQLVAHGQAYLCGRPLGEILRAIVPTLTEEKLREALAVQDEKGQRIGEALVGMKAVSEEDVAKALGHQLDLPYLARIFAEEVDAELVKRIPINFAKQARILPLSLEGDTVAVAVADPLDTAALDHVRVLLGQSISQRIALGSTITDAINSVYDRSVNETEQLVDEMETQDLDAIAHELDEPKDLLDEDDEAPVIRLVNSVLFRAAKERASDIHIEPMERELLVRFRVDGVLQEVIKPPKRYQNAIVSRVKVMGQLNIAEKRLPQDGRIRIKLAGRDIDIRLSTIPTSFGERIVMRLLDKTATLLDLAEIGMSQKTLESMEAVIKRSHGIILVTGPTGSGKEVTGSTGSGKTTTLYGALSKINTPDLNILTVEDPVEYQLKGIGQMAISPKIGLTFAQGLRSFLRQDPDVIMVGEIRDKETAEIAIQASLTGHLVLSTVHTNDAAGAVTRLVDMGVEPFLVASSLTGILAQRLVRRVCPDCRVQFEPTDAELKELGHSKASFKERYGVDRIYKASGCPSCNRNGYRGRTGIYEFLPVDDDVRQLVLKNVDASTIKRSATSKGMTTLLDDGARKIALGETTIAEVLSITQEDM</sequence>
<evidence type="ECO:0000256" key="1">
    <source>
        <dbReference type="ARBA" id="ARBA00006611"/>
    </source>
</evidence>
<dbReference type="HOGENOM" id="CLU_013446_10_3_7"/>
<dbReference type="PROSITE" id="PS00662">
    <property type="entry name" value="T2SP_E"/>
    <property type="match status" value="1"/>
</dbReference>
<evidence type="ECO:0000256" key="3">
    <source>
        <dbReference type="ARBA" id="ARBA00022840"/>
    </source>
</evidence>
<keyword evidence="3" id="KW-0067">ATP-binding</keyword>
<dbReference type="FunFam" id="3.40.50.300:FF:000398">
    <property type="entry name" value="Type IV pilus assembly ATPase PilB"/>
    <property type="match status" value="1"/>
</dbReference>
<reference evidence="5 6" key="1">
    <citation type="journal article" date="2011" name="J. Bacteriol.">
        <title>Genome sequence of the halotolerant marine bacterium Myxococcus fulvus HW-1.</title>
        <authorList>
            <person name="Li Z.F."/>
            <person name="Li X."/>
            <person name="Liu H."/>
            <person name="Liu X."/>
            <person name="Han K."/>
            <person name="Wu Z.H."/>
            <person name="Hu W."/>
            <person name="Li F.F."/>
            <person name="Li Y.Z."/>
        </authorList>
    </citation>
    <scope>NUCLEOTIDE SEQUENCE [LARGE SCALE GENOMIC DNA]</scope>
    <source>
        <strain evidence="6">ATCC BAA-855 / HW-1</strain>
    </source>
</reference>
<dbReference type="PANTHER" id="PTHR30258">
    <property type="entry name" value="TYPE II SECRETION SYSTEM PROTEIN GSPE-RELATED"/>
    <property type="match status" value="1"/>
</dbReference>
<keyword evidence="2" id="KW-0547">Nucleotide-binding</keyword>
<dbReference type="Gene3D" id="3.30.300.160">
    <property type="entry name" value="Type II secretion system, protein E, N-terminal domain"/>
    <property type="match status" value="1"/>
</dbReference>
<dbReference type="Gene3D" id="3.40.50.300">
    <property type="entry name" value="P-loop containing nucleotide triphosphate hydrolases"/>
    <property type="match status" value="2"/>
</dbReference>
<proteinExistence type="inferred from homology"/>
<dbReference type="SUPFAM" id="SSF160246">
    <property type="entry name" value="EspE N-terminal domain-like"/>
    <property type="match status" value="1"/>
</dbReference>
<accession>F8CBY3</accession>
<dbReference type="Pfam" id="PF05157">
    <property type="entry name" value="MshEN"/>
    <property type="match status" value="1"/>
</dbReference>